<accession>A0A8S5V5V8</accession>
<dbReference type="EMBL" id="BK016203">
    <property type="protein sequence ID" value="DAG02128.1"/>
    <property type="molecule type" value="Genomic_DNA"/>
</dbReference>
<proteinExistence type="predicted"/>
<sequence length="173" mass="19148">MSKKVNTEVATTATENTIIEAATHYSLQKCFELNPNASLRKLAQATGINYGVLLKKSKDPIPGQPYDPEAINWDALEEKLESKGVDWNTLNWGVLNAGPNRKGAALQKDIGAFQVGDKVYLRRNNTTPYEILYKTETHVVIMLEGSTEPQAWANNTFLINGPVFQPRATKAAE</sequence>
<protein>
    <submittedName>
        <fullName evidence="1">Uncharacterized protein</fullName>
    </submittedName>
</protein>
<evidence type="ECO:0000313" key="1">
    <source>
        <dbReference type="EMBL" id="DAG02128.1"/>
    </source>
</evidence>
<name>A0A8S5V5V8_9CAUD</name>
<reference evidence="1" key="1">
    <citation type="journal article" date="2021" name="Proc. Natl. Acad. Sci. U.S.A.">
        <title>A Catalog of Tens of Thousands of Viruses from Human Metagenomes Reveals Hidden Associations with Chronic Diseases.</title>
        <authorList>
            <person name="Tisza M.J."/>
            <person name="Buck C.B."/>
        </authorList>
    </citation>
    <scope>NUCLEOTIDE SEQUENCE</scope>
    <source>
        <strain evidence="1">Ct4uh47</strain>
    </source>
</reference>
<organism evidence="1">
    <name type="scientific">Myoviridae sp. ct4uh47</name>
    <dbReference type="NCBI Taxonomy" id="2825032"/>
    <lineage>
        <taxon>Viruses</taxon>
        <taxon>Duplodnaviria</taxon>
        <taxon>Heunggongvirae</taxon>
        <taxon>Uroviricota</taxon>
        <taxon>Caudoviricetes</taxon>
    </lineage>
</organism>